<reference evidence="1 2" key="1">
    <citation type="journal article" date="2022" name="bioRxiv">
        <title>Genomics of Preaxostyla Flagellates Illuminates Evolutionary Transitions and the Path Towards Mitochondrial Loss.</title>
        <authorList>
            <person name="Novak L.V.F."/>
            <person name="Treitli S.C."/>
            <person name="Pyrih J."/>
            <person name="Halakuc P."/>
            <person name="Pipaliya S.V."/>
            <person name="Vacek V."/>
            <person name="Brzon O."/>
            <person name="Soukal P."/>
            <person name="Eme L."/>
            <person name="Dacks J.B."/>
            <person name="Karnkowska A."/>
            <person name="Elias M."/>
            <person name="Hampl V."/>
        </authorList>
    </citation>
    <scope>NUCLEOTIDE SEQUENCE [LARGE SCALE GENOMIC DNA]</scope>
    <source>
        <strain evidence="1">NAU3</strain>
        <tissue evidence="1">Gut</tissue>
    </source>
</reference>
<accession>A0ABQ9YM47</accession>
<dbReference type="SUPFAM" id="SSF82171">
    <property type="entry name" value="DPP6 N-terminal domain-like"/>
    <property type="match status" value="1"/>
</dbReference>
<protein>
    <submittedName>
        <fullName evidence="1">Uncharacterized protein</fullName>
    </submittedName>
</protein>
<proteinExistence type="predicted"/>
<gene>
    <name evidence="1" type="ORF">BLNAU_46</name>
</gene>
<comment type="caution">
    <text evidence="1">The sequence shown here is derived from an EMBL/GenBank/DDBJ whole genome shotgun (WGS) entry which is preliminary data.</text>
</comment>
<sequence>MSGNLIDSITFATPIIQFSFCQNCLVVLLANFLYVYELPIIGISTTAIPGVLSTSFSTELIAFSGKIISNTSDPSSHPANDEISSIQRGTITIITNIQALILYYQEITDPTESTESKSDKSTQPPLVPEVYTSFAHNAQKWKIDTKTINIATEHVLGLAFSQNPQTLAIAFSNISECYLYDISTNRTSKITLNKPLSHLCLPTIYFVSDPELLILDRHEESIEVFVASHTHKIDAKWSQSKKLSIKPNSPTPTFWSAFVNKYLLVVFEDGSMHQYPFNPKDSSLNKTPATISLFQV</sequence>
<evidence type="ECO:0000313" key="2">
    <source>
        <dbReference type="Proteomes" id="UP001281761"/>
    </source>
</evidence>
<keyword evidence="2" id="KW-1185">Reference proteome</keyword>
<dbReference type="Proteomes" id="UP001281761">
    <property type="component" value="Unassembled WGS sequence"/>
</dbReference>
<organism evidence="1 2">
    <name type="scientific">Blattamonas nauphoetae</name>
    <dbReference type="NCBI Taxonomy" id="2049346"/>
    <lineage>
        <taxon>Eukaryota</taxon>
        <taxon>Metamonada</taxon>
        <taxon>Preaxostyla</taxon>
        <taxon>Oxymonadida</taxon>
        <taxon>Blattamonas</taxon>
    </lineage>
</organism>
<evidence type="ECO:0000313" key="1">
    <source>
        <dbReference type="EMBL" id="KAK2964746.1"/>
    </source>
</evidence>
<dbReference type="EMBL" id="JARBJD010000001">
    <property type="protein sequence ID" value="KAK2964746.1"/>
    <property type="molecule type" value="Genomic_DNA"/>
</dbReference>
<name>A0ABQ9YM47_9EUKA</name>